<accession>A0AAV9HSH8</accession>
<evidence type="ECO:0000313" key="3">
    <source>
        <dbReference type="EMBL" id="KAK4463034.1"/>
    </source>
</evidence>
<feature type="compositionally biased region" description="Low complexity" evidence="1">
    <location>
        <begin position="135"/>
        <end position="152"/>
    </location>
</feature>
<feature type="compositionally biased region" description="Low complexity" evidence="1">
    <location>
        <begin position="206"/>
        <end position="222"/>
    </location>
</feature>
<feature type="compositionally biased region" description="Basic and acidic residues" evidence="1">
    <location>
        <begin position="48"/>
        <end position="68"/>
    </location>
</feature>
<feature type="compositionally biased region" description="Polar residues" evidence="1">
    <location>
        <begin position="223"/>
        <end position="232"/>
    </location>
</feature>
<organism evidence="3 4">
    <name type="scientific">Cladorrhinum samala</name>
    <dbReference type="NCBI Taxonomy" id="585594"/>
    <lineage>
        <taxon>Eukaryota</taxon>
        <taxon>Fungi</taxon>
        <taxon>Dikarya</taxon>
        <taxon>Ascomycota</taxon>
        <taxon>Pezizomycotina</taxon>
        <taxon>Sordariomycetes</taxon>
        <taxon>Sordariomycetidae</taxon>
        <taxon>Sordariales</taxon>
        <taxon>Podosporaceae</taxon>
        <taxon>Cladorrhinum</taxon>
    </lineage>
</organism>
<feature type="compositionally biased region" description="Low complexity" evidence="1">
    <location>
        <begin position="238"/>
        <end position="253"/>
    </location>
</feature>
<dbReference type="AlphaFoldDB" id="A0AAV9HSH8"/>
<dbReference type="Proteomes" id="UP001321749">
    <property type="component" value="Unassembled WGS sequence"/>
</dbReference>
<feature type="compositionally biased region" description="Polar residues" evidence="1">
    <location>
        <begin position="157"/>
        <end position="184"/>
    </location>
</feature>
<reference evidence="3" key="1">
    <citation type="journal article" date="2023" name="Mol. Phylogenet. Evol.">
        <title>Genome-scale phylogeny and comparative genomics of the fungal order Sordariales.</title>
        <authorList>
            <person name="Hensen N."/>
            <person name="Bonometti L."/>
            <person name="Westerberg I."/>
            <person name="Brannstrom I.O."/>
            <person name="Guillou S."/>
            <person name="Cros-Aarteil S."/>
            <person name="Calhoun S."/>
            <person name="Haridas S."/>
            <person name="Kuo A."/>
            <person name="Mondo S."/>
            <person name="Pangilinan J."/>
            <person name="Riley R."/>
            <person name="LaButti K."/>
            <person name="Andreopoulos B."/>
            <person name="Lipzen A."/>
            <person name="Chen C."/>
            <person name="Yan M."/>
            <person name="Daum C."/>
            <person name="Ng V."/>
            <person name="Clum A."/>
            <person name="Steindorff A."/>
            <person name="Ohm R.A."/>
            <person name="Martin F."/>
            <person name="Silar P."/>
            <person name="Natvig D.O."/>
            <person name="Lalanne C."/>
            <person name="Gautier V."/>
            <person name="Ament-Velasquez S.L."/>
            <person name="Kruys A."/>
            <person name="Hutchinson M.I."/>
            <person name="Powell A.J."/>
            <person name="Barry K."/>
            <person name="Miller A.N."/>
            <person name="Grigoriev I.V."/>
            <person name="Debuchy R."/>
            <person name="Gladieux P."/>
            <person name="Hiltunen Thoren M."/>
            <person name="Johannesson H."/>
        </authorList>
    </citation>
    <scope>NUCLEOTIDE SEQUENCE</scope>
    <source>
        <strain evidence="3">PSN324</strain>
    </source>
</reference>
<keyword evidence="4" id="KW-1185">Reference proteome</keyword>
<comment type="caution">
    <text evidence="3">The sequence shown here is derived from an EMBL/GenBank/DDBJ whole genome shotgun (WGS) entry which is preliminary data.</text>
</comment>
<reference evidence="3" key="2">
    <citation type="submission" date="2023-06" db="EMBL/GenBank/DDBJ databases">
        <authorList>
            <consortium name="Lawrence Berkeley National Laboratory"/>
            <person name="Mondo S.J."/>
            <person name="Hensen N."/>
            <person name="Bonometti L."/>
            <person name="Westerberg I."/>
            <person name="Brannstrom I.O."/>
            <person name="Guillou S."/>
            <person name="Cros-Aarteil S."/>
            <person name="Calhoun S."/>
            <person name="Haridas S."/>
            <person name="Kuo A."/>
            <person name="Pangilinan J."/>
            <person name="Riley R."/>
            <person name="Labutti K."/>
            <person name="Andreopoulos B."/>
            <person name="Lipzen A."/>
            <person name="Chen C."/>
            <person name="Yanf M."/>
            <person name="Daum C."/>
            <person name="Ng V."/>
            <person name="Clum A."/>
            <person name="Steindorff A."/>
            <person name="Ohm R."/>
            <person name="Martin F."/>
            <person name="Silar P."/>
            <person name="Natvig D."/>
            <person name="Lalanne C."/>
            <person name="Gautier V."/>
            <person name="Ament-Velasquez S.L."/>
            <person name="Kruys A."/>
            <person name="Hutchinson M.I."/>
            <person name="Powell A.J."/>
            <person name="Barry K."/>
            <person name="Miller A.N."/>
            <person name="Grigoriev I.V."/>
            <person name="Debuchy R."/>
            <person name="Gladieux P."/>
            <person name="Thoren M.H."/>
            <person name="Johannesson H."/>
        </authorList>
    </citation>
    <scope>NUCLEOTIDE SEQUENCE</scope>
    <source>
        <strain evidence="3">PSN324</strain>
    </source>
</reference>
<sequence>MSGPTSHLPSSLQTQWDYTKTLRSSSRLSWDGQFPSPPSPSTSPPPPVHDHYEQHRDRGRDRGRELSRPKSFSNFSQLSANQDRWSYDRIRLSPSGSFDSDGIETPPPASSPQRQPAAHRPVTPEEVQEVLGLARGRAGRSLSPPRSRPLSAYDPGQSAQRLSISSELLSSYPNPLASPSTPMSFSPGGSIPTLRITQPPNDEFYPSLLLSSSSSSLPPSSSVGNRTPQGSLAPTRAPKQQQQLQEPGEQAEPSSRRQKQKQRQKIIEEDVDEPDDACCFGACRRSKVQAAGGRVTGWLLGTLLPVAFGVVMGVVAKATGGR</sequence>
<feature type="compositionally biased region" description="Polar residues" evidence="1">
    <location>
        <begin position="70"/>
        <end position="84"/>
    </location>
</feature>
<keyword evidence="2" id="KW-1133">Transmembrane helix</keyword>
<evidence type="ECO:0000256" key="1">
    <source>
        <dbReference type="SAM" id="MobiDB-lite"/>
    </source>
</evidence>
<name>A0AAV9HSH8_9PEZI</name>
<evidence type="ECO:0000313" key="4">
    <source>
        <dbReference type="Proteomes" id="UP001321749"/>
    </source>
</evidence>
<dbReference type="EMBL" id="MU864964">
    <property type="protein sequence ID" value="KAK4463034.1"/>
    <property type="molecule type" value="Genomic_DNA"/>
</dbReference>
<protein>
    <submittedName>
        <fullName evidence="3">Uncharacterized protein</fullName>
    </submittedName>
</protein>
<feature type="transmembrane region" description="Helical" evidence="2">
    <location>
        <begin position="295"/>
        <end position="316"/>
    </location>
</feature>
<keyword evidence="2" id="KW-0472">Membrane</keyword>
<feature type="compositionally biased region" description="Pro residues" evidence="1">
    <location>
        <begin position="35"/>
        <end position="47"/>
    </location>
</feature>
<feature type="region of interest" description="Disordered" evidence="1">
    <location>
        <begin position="22"/>
        <end position="269"/>
    </location>
</feature>
<gene>
    <name evidence="3" type="ORF">QBC42DRAFT_72406</name>
</gene>
<keyword evidence="2" id="KW-0812">Transmembrane</keyword>
<proteinExistence type="predicted"/>
<evidence type="ECO:0000256" key="2">
    <source>
        <dbReference type="SAM" id="Phobius"/>
    </source>
</evidence>